<dbReference type="EMBL" id="JBBMFF010000208">
    <property type="protein sequence ID" value="MEQ2511030.1"/>
    <property type="molecule type" value="Genomic_DNA"/>
</dbReference>
<evidence type="ECO:0000313" key="2">
    <source>
        <dbReference type="Proteomes" id="UP001491552"/>
    </source>
</evidence>
<dbReference type="RefSeq" id="WP_349135731.1">
    <property type="nucleotide sequence ID" value="NZ_JBBMFF010000208.1"/>
</dbReference>
<keyword evidence="2" id="KW-1185">Reference proteome</keyword>
<comment type="caution">
    <text evidence="1">The sequence shown here is derived from an EMBL/GenBank/DDBJ whole genome shotgun (WGS) entry which is preliminary data.</text>
</comment>
<reference evidence="1 2" key="1">
    <citation type="submission" date="2024-03" db="EMBL/GenBank/DDBJ databases">
        <title>Human intestinal bacterial collection.</title>
        <authorList>
            <person name="Pauvert C."/>
            <person name="Hitch T.C.A."/>
            <person name="Clavel T."/>
        </authorList>
    </citation>
    <scope>NUCLEOTIDE SEQUENCE [LARGE SCALE GENOMIC DNA]</scope>
    <source>
        <strain evidence="1 2">CLA-AA-H192</strain>
    </source>
</reference>
<protein>
    <submittedName>
        <fullName evidence="1">Uncharacterized protein</fullName>
    </submittedName>
</protein>
<proteinExistence type="predicted"/>
<organism evidence="1 2">
    <name type="scientific">Faecousia intestinalis</name>
    <dbReference type="NCBI Taxonomy" id="3133167"/>
    <lineage>
        <taxon>Bacteria</taxon>
        <taxon>Bacillati</taxon>
        <taxon>Bacillota</taxon>
        <taxon>Clostridia</taxon>
        <taxon>Eubacteriales</taxon>
        <taxon>Oscillospiraceae</taxon>
        <taxon>Faecousia</taxon>
    </lineage>
</organism>
<gene>
    <name evidence="1" type="ORF">WMO66_07185</name>
</gene>
<dbReference type="Proteomes" id="UP001491552">
    <property type="component" value="Unassembled WGS sequence"/>
</dbReference>
<evidence type="ECO:0000313" key="1">
    <source>
        <dbReference type="EMBL" id="MEQ2511030.1"/>
    </source>
</evidence>
<name>A0ABV1G6J9_9FIRM</name>
<accession>A0ABV1G6J9</accession>
<sequence length="94" mass="10828">MEDIVNRQIEMISVCAADGALTPIRFRMEDGEHMLRTVPIRQVVCSRPISYAGVEAIQYLCKTQLGQQEVLLELRYTVRTHRWTLFRVVYGCPG</sequence>